<evidence type="ECO:0000313" key="2">
    <source>
        <dbReference type="Proteomes" id="UP000298264"/>
    </source>
</evidence>
<dbReference type="RefSeq" id="WP_135764621.1">
    <property type="nucleotide sequence ID" value="NZ_RQHV01000050.1"/>
</dbReference>
<dbReference type="OrthoDB" id="9999962at2"/>
<dbReference type="Proteomes" id="UP000298264">
    <property type="component" value="Unassembled WGS sequence"/>
</dbReference>
<sequence>MSNQSIEAAKLAVTAFGSFFVSRALSKSDSVQKIGADKFPGVAAAAASTALFVGAIKFGKTIKDQSIRTGGQAGLGAAALVSIVNIPKIKSNLPAQVQTLLSGAGVADGVTIGADRLEQILQTEVEKRIKNALPEVQFSGNRSLSGYGDSITSSDLTETESADDVYSMLSGLGDEIYAL</sequence>
<comment type="caution">
    <text evidence="1">The sequence shown here is derived from an EMBL/GenBank/DDBJ whole genome shotgun (WGS) entry which is preliminary data.</text>
</comment>
<proteinExistence type="predicted"/>
<organism evidence="1 2">
    <name type="scientific">Leptospira ilyithenensis</name>
    <dbReference type="NCBI Taxonomy" id="2484901"/>
    <lineage>
        <taxon>Bacteria</taxon>
        <taxon>Pseudomonadati</taxon>
        <taxon>Spirochaetota</taxon>
        <taxon>Spirochaetia</taxon>
        <taxon>Leptospirales</taxon>
        <taxon>Leptospiraceae</taxon>
        <taxon>Leptospira</taxon>
    </lineage>
</organism>
<reference evidence="1" key="1">
    <citation type="journal article" date="2019" name="PLoS Negl. Trop. Dis.">
        <title>Revisiting the worldwide diversity of Leptospira species in the environment.</title>
        <authorList>
            <person name="Vincent A.T."/>
            <person name="Schiettekatte O."/>
            <person name="Bourhy P."/>
            <person name="Veyrier F.J."/>
            <person name="Picardeau M."/>
        </authorList>
    </citation>
    <scope>NUCLEOTIDE SEQUENCE [LARGE SCALE GENOMIC DNA]</scope>
    <source>
        <strain evidence="1">201400974</strain>
    </source>
</reference>
<dbReference type="EMBL" id="RQHV01000050">
    <property type="protein sequence ID" value="TGN09769.1"/>
    <property type="molecule type" value="Genomic_DNA"/>
</dbReference>
<dbReference type="AlphaFoldDB" id="A0A4R9LPL8"/>
<protein>
    <submittedName>
        <fullName evidence="1">Uncharacterized protein</fullName>
    </submittedName>
</protein>
<accession>A0A4R9LPL8</accession>
<gene>
    <name evidence="1" type="ORF">EHS11_11850</name>
</gene>
<name>A0A4R9LPL8_9LEPT</name>
<evidence type="ECO:0000313" key="1">
    <source>
        <dbReference type="EMBL" id="TGN09769.1"/>
    </source>
</evidence>
<keyword evidence="2" id="KW-1185">Reference proteome</keyword>